<comment type="subcellular location">
    <subcellularLocation>
        <location evidence="1">Cell membrane</location>
        <topology evidence="1">Multi-pass membrane protein</topology>
    </subcellularLocation>
</comment>
<dbReference type="CDD" id="cd15260">
    <property type="entry name" value="7tmB1_NPR_B4_insect-like"/>
    <property type="match status" value="1"/>
</dbReference>
<comment type="similarity">
    <text evidence="2">Belongs to the G-protein coupled receptor 2 family.</text>
</comment>
<dbReference type="Proteomes" id="UP001558652">
    <property type="component" value="Unassembled WGS sequence"/>
</dbReference>
<feature type="non-terminal residue" evidence="16">
    <location>
        <position position="1"/>
    </location>
</feature>
<evidence type="ECO:0000256" key="4">
    <source>
        <dbReference type="ARBA" id="ARBA00022692"/>
    </source>
</evidence>
<keyword evidence="4 13" id="KW-0812">Transmembrane</keyword>
<dbReference type="Gene3D" id="4.10.1240.10">
    <property type="entry name" value="GPCR, family 2, extracellular hormone receptor domain"/>
    <property type="match status" value="1"/>
</dbReference>
<dbReference type="Pfam" id="PF00002">
    <property type="entry name" value="7tm_2"/>
    <property type="match status" value="1"/>
</dbReference>
<keyword evidence="10" id="KW-0675">Receptor</keyword>
<accession>A0ABD0YQU8</accession>
<dbReference type="AlphaFoldDB" id="A0ABD0YQU8"/>
<evidence type="ECO:0000256" key="12">
    <source>
        <dbReference type="ARBA" id="ARBA00023224"/>
    </source>
</evidence>
<dbReference type="PRINTS" id="PR01350">
    <property type="entry name" value="CTRFAMILY"/>
</dbReference>
<evidence type="ECO:0000259" key="14">
    <source>
        <dbReference type="PROSITE" id="PS50227"/>
    </source>
</evidence>
<feature type="transmembrane region" description="Helical" evidence="13">
    <location>
        <begin position="192"/>
        <end position="212"/>
    </location>
</feature>
<keyword evidence="17" id="KW-1185">Reference proteome</keyword>
<feature type="transmembrane region" description="Helical" evidence="13">
    <location>
        <begin position="307"/>
        <end position="337"/>
    </location>
</feature>
<keyword evidence="5" id="KW-0732">Signal</keyword>
<dbReference type="InterPro" id="IPR000832">
    <property type="entry name" value="GPCR_2_secretin-like"/>
</dbReference>
<dbReference type="Pfam" id="PF02793">
    <property type="entry name" value="HRM"/>
    <property type="match status" value="1"/>
</dbReference>
<dbReference type="SUPFAM" id="SSF111418">
    <property type="entry name" value="Hormone receptor domain"/>
    <property type="match status" value="1"/>
</dbReference>
<organism evidence="16 17">
    <name type="scientific">Ranatra chinensis</name>
    <dbReference type="NCBI Taxonomy" id="642074"/>
    <lineage>
        <taxon>Eukaryota</taxon>
        <taxon>Metazoa</taxon>
        <taxon>Ecdysozoa</taxon>
        <taxon>Arthropoda</taxon>
        <taxon>Hexapoda</taxon>
        <taxon>Insecta</taxon>
        <taxon>Pterygota</taxon>
        <taxon>Neoptera</taxon>
        <taxon>Paraneoptera</taxon>
        <taxon>Hemiptera</taxon>
        <taxon>Heteroptera</taxon>
        <taxon>Panheteroptera</taxon>
        <taxon>Nepomorpha</taxon>
        <taxon>Nepidae</taxon>
        <taxon>Ranatrinae</taxon>
        <taxon>Ranatra</taxon>
    </lineage>
</organism>
<feature type="domain" description="G-protein coupled receptors family 2 profile 2" evidence="15">
    <location>
        <begin position="80"/>
        <end position="330"/>
    </location>
</feature>
<dbReference type="EMBL" id="JBFDAA010000014">
    <property type="protein sequence ID" value="KAL1122183.1"/>
    <property type="molecule type" value="Genomic_DNA"/>
</dbReference>
<keyword evidence="6 13" id="KW-1133">Transmembrane helix</keyword>
<dbReference type="InterPro" id="IPR003287">
    <property type="entry name" value="GPCR_2_calcitonin_rcpt_fam"/>
</dbReference>
<evidence type="ECO:0000256" key="7">
    <source>
        <dbReference type="ARBA" id="ARBA00023040"/>
    </source>
</evidence>
<dbReference type="InterPro" id="IPR001879">
    <property type="entry name" value="GPCR_2_extracellular_dom"/>
</dbReference>
<evidence type="ECO:0000256" key="2">
    <source>
        <dbReference type="ARBA" id="ARBA00005314"/>
    </source>
</evidence>
<evidence type="ECO:0000256" key="1">
    <source>
        <dbReference type="ARBA" id="ARBA00004651"/>
    </source>
</evidence>
<dbReference type="SMART" id="SM00008">
    <property type="entry name" value="HormR"/>
    <property type="match status" value="1"/>
</dbReference>
<keyword evidence="12" id="KW-0807">Transducer</keyword>
<keyword evidence="11" id="KW-0325">Glycoprotein</keyword>
<dbReference type="InterPro" id="IPR050332">
    <property type="entry name" value="GPCR_2"/>
</dbReference>
<proteinExistence type="inferred from homology"/>
<gene>
    <name evidence="16" type="ORF">AAG570_003588</name>
</gene>
<dbReference type="InterPro" id="IPR017981">
    <property type="entry name" value="GPCR_2-like_7TM"/>
</dbReference>
<comment type="caution">
    <text evidence="16">The sequence shown here is derived from an EMBL/GenBank/DDBJ whole genome shotgun (WGS) entry which is preliminary data.</text>
</comment>
<evidence type="ECO:0000256" key="10">
    <source>
        <dbReference type="ARBA" id="ARBA00023170"/>
    </source>
</evidence>
<dbReference type="PANTHER" id="PTHR45620">
    <property type="entry name" value="PDF RECEPTOR-LIKE PROTEIN-RELATED"/>
    <property type="match status" value="1"/>
</dbReference>
<evidence type="ECO:0000313" key="17">
    <source>
        <dbReference type="Proteomes" id="UP001558652"/>
    </source>
</evidence>
<feature type="transmembrane region" description="Helical" evidence="13">
    <location>
        <begin position="232"/>
        <end position="257"/>
    </location>
</feature>
<keyword evidence="9" id="KW-1015">Disulfide bond</keyword>
<keyword evidence="3" id="KW-1003">Cell membrane</keyword>
<evidence type="ECO:0000256" key="5">
    <source>
        <dbReference type="ARBA" id="ARBA00022729"/>
    </source>
</evidence>
<sequence length="363" mass="41343">GVRTHCVPVFDGWSCWNTTPAGETAFAPCPDFLTGFDRNRFAFRKCTENGTWFRHPDTGQPWSNYTTCIDIDDLEFRNMVNTLYISGYTLSFIALSISLLIFFMFRSLRCTRIAIHVHLFTSFAANNLIWIIWYKIVIGNTVVVQENRAYCQALHIFLQYLMVANYMWMFCEGLHLHLALVVVFVKDDSAMRWFYCIGWLLPAILTTIYALVRVSNPAETRQCWMGDSHAQWILTVPVCMSMLASLAFLINVVRVLLTKLHCNSANPAPVGLRKAVRAALILVPLFGIHHILIPFRPEPDAPGERIYQVFSAVLVSLQGFCVSVLFCFANVDVHCAFKAMARRIRRHTVDNGNVTATQTREVV</sequence>
<reference evidence="16 17" key="1">
    <citation type="submission" date="2024-07" db="EMBL/GenBank/DDBJ databases">
        <title>Chromosome-level genome assembly of the water stick insect Ranatra chinensis (Heteroptera: Nepidae).</title>
        <authorList>
            <person name="Liu X."/>
        </authorList>
    </citation>
    <scope>NUCLEOTIDE SEQUENCE [LARGE SCALE GENOMIC DNA]</scope>
    <source>
        <strain evidence="16">Cailab_2021Rc</strain>
        <tissue evidence="16">Muscle</tissue>
    </source>
</reference>
<evidence type="ECO:0000256" key="11">
    <source>
        <dbReference type="ARBA" id="ARBA00023180"/>
    </source>
</evidence>
<keyword evidence="8 13" id="KW-0472">Membrane</keyword>
<evidence type="ECO:0000256" key="13">
    <source>
        <dbReference type="SAM" id="Phobius"/>
    </source>
</evidence>
<evidence type="ECO:0008006" key="18">
    <source>
        <dbReference type="Google" id="ProtNLM"/>
    </source>
</evidence>
<evidence type="ECO:0000313" key="16">
    <source>
        <dbReference type="EMBL" id="KAL1122183.1"/>
    </source>
</evidence>
<dbReference type="PANTHER" id="PTHR45620:SF43">
    <property type="entry name" value="HECTOR, ISOFORM A"/>
    <property type="match status" value="1"/>
</dbReference>
<feature type="domain" description="G-protein coupled receptors family 2 profile 1" evidence="14">
    <location>
        <begin position="1"/>
        <end position="72"/>
    </location>
</feature>
<protein>
    <recommendedName>
        <fullName evidence="18">Calcitonin receptor</fullName>
    </recommendedName>
</protein>
<dbReference type="PROSITE" id="PS50261">
    <property type="entry name" value="G_PROTEIN_RECEP_F2_4"/>
    <property type="match status" value="1"/>
</dbReference>
<feature type="transmembrane region" description="Helical" evidence="13">
    <location>
        <begin position="83"/>
        <end position="105"/>
    </location>
</feature>
<keyword evidence="7" id="KW-0297">G-protein coupled receptor</keyword>
<feature type="transmembrane region" description="Helical" evidence="13">
    <location>
        <begin position="278"/>
        <end position="295"/>
    </location>
</feature>
<evidence type="ECO:0000256" key="3">
    <source>
        <dbReference type="ARBA" id="ARBA00022475"/>
    </source>
</evidence>
<feature type="transmembrane region" description="Helical" evidence="13">
    <location>
        <begin position="117"/>
        <end position="136"/>
    </location>
</feature>
<dbReference type="PROSITE" id="PS50227">
    <property type="entry name" value="G_PROTEIN_RECEP_F2_3"/>
    <property type="match status" value="1"/>
</dbReference>
<evidence type="ECO:0000256" key="6">
    <source>
        <dbReference type="ARBA" id="ARBA00022989"/>
    </source>
</evidence>
<evidence type="ECO:0000256" key="9">
    <source>
        <dbReference type="ARBA" id="ARBA00023157"/>
    </source>
</evidence>
<evidence type="ECO:0000256" key="8">
    <source>
        <dbReference type="ARBA" id="ARBA00023136"/>
    </source>
</evidence>
<dbReference type="PROSITE" id="PS00649">
    <property type="entry name" value="G_PROTEIN_RECEP_F2_1"/>
    <property type="match status" value="1"/>
</dbReference>
<dbReference type="GO" id="GO:0005886">
    <property type="term" value="C:plasma membrane"/>
    <property type="evidence" value="ECO:0007669"/>
    <property type="project" value="UniProtKB-SubCell"/>
</dbReference>
<name>A0ABD0YQU8_9HEMI</name>
<evidence type="ECO:0000259" key="15">
    <source>
        <dbReference type="PROSITE" id="PS50261"/>
    </source>
</evidence>
<dbReference type="Gene3D" id="1.20.1070.10">
    <property type="entry name" value="Rhodopsin 7-helix transmembrane proteins"/>
    <property type="match status" value="1"/>
</dbReference>
<dbReference type="GO" id="GO:0004930">
    <property type="term" value="F:G protein-coupled receptor activity"/>
    <property type="evidence" value="ECO:0007669"/>
    <property type="project" value="UniProtKB-KW"/>
</dbReference>
<dbReference type="PRINTS" id="PR00249">
    <property type="entry name" value="GPCRSECRETIN"/>
</dbReference>
<feature type="transmembrane region" description="Helical" evidence="13">
    <location>
        <begin position="166"/>
        <end position="185"/>
    </location>
</feature>
<dbReference type="InterPro" id="IPR017983">
    <property type="entry name" value="GPCR_2_secretin-like_CS"/>
</dbReference>
<dbReference type="InterPro" id="IPR036445">
    <property type="entry name" value="GPCR_2_extracell_dom_sf"/>
</dbReference>